<feature type="chain" id="PRO_5009386226" evidence="2">
    <location>
        <begin position="35"/>
        <end position="139"/>
    </location>
</feature>
<evidence type="ECO:0000313" key="5">
    <source>
        <dbReference type="Proteomes" id="UP000005240"/>
    </source>
</evidence>
<dbReference type="STRING" id="630390.A0A0C4EVV3"/>
<evidence type="ECO:0000256" key="2">
    <source>
        <dbReference type="SAM" id="SignalP"/>
    </source>
</evidence>
<reference evidence="3" key="1">
    <citation type="submission" date="2009-11" db="EMBL/GenBank/DDBJ databases">
        <authorList>
            <consortium name="The Broad Institute Genome Sequencing Platform"/>
            <person name="Ward D."/>
            <person name="Feldgarden M."/>
            <person name="Earl A."/>
            <person name="Young S.K."/>
            <person name="Zeng Q."/>
            <person name="Koehrsen M."/>
            <person name="Alvarado L."/>
            <person name="Berlin A."/>
            <person name="Bochicchio J."/>
            <person name="Borenstein D."/>
            <person name="Chapman S.B."/>
            <person name="Chen Z."/>
            <person name="Engels R."/>
            <person name="Freedman E."/>
            <person name="Gellesch M."/>
            <person name="Goldberg J."/>
            <person name="Griggs A."/>
            <person name="Gujja S."/>
            <person name="Heilman E."/>
            <person name="Heiman D."/>
            <person name="Hepburn T."/>
            <person name="Howarth C."/>
            <person name="Jen D."/>
            <person name="Larson L."/>
            <person name="Lewis B."/>
            <person name="Mehta T."/>
            <person name="Park D."/>
            <person name="Pearson M."/>
            <person name="Roberts A."/>
            <person name="Saif S."/>
            <person name="Shea T."/>
            <person name="Shenoy N."/>
            <person name="Sisk P."/>
            <person name="Stolte C."/>
            <person name="Sykes S."/>
            <person name="Thomson T."/>
            <person name="Walk T."/>
            <person name="White J."/>
            <person name="Yandava C."/>
            <person name="Izard J."/>
            <person name="Baranova O.V."/>
            <person name="Blanton J.M."/>
            <person name="Tanner A.C."/>
            <person name="Dewhirst F.E."/>
            <person name="Haas B."/>
            <person name="Nusbaum C."/>
            <person name="Birren B."/>
        </authorList>
    </citation>
    <scope>NUCLEOTIDE SEQUENCE [LARGE SCALE GENOMIC DNA]</scope>
    <source>
        <strain evidence="3">1-1 BBBD Race 1</strain>
    </source>
</reference>
<accession>A0A0C4EVV3</accession>
<reference evidence="4 5" key="3">
    <citation type="journal article" date="2017" name="G3 (Bethesda)">
        <title>Comparative analysis highlights variable genome content of wheat rusts and divergence of the mating loci.</title>
        <authorList>
            <person name="Cuomo C.A."/>
            <person name="Bakkeren G."/>
            <person name="Khalil H.B."/>
            <person name="Panwar V."/>
            <person name="Joly D."/>
            <person name="Linning R."/>
            <person name="Sakthikumar S."/>
            <person name="Song X."/>
            <person name="Adiconis X."/>
            <person name="Fan L."/>
            <person name="Goldberg J.M."/>
            <person name="Levin J.Z."/>
            <person name="Young S."/>
            <person name="Zeng Q."/>
            <person name="Anikster Y."/>
            <person name="Bruce M."/>
            <person name="Wang M."/>
            <person name="Yin C."/>
            <person name="McCallum B."/>
            <person name="Szabo L.J."/>
            <person name="Hulbert S."/>
            <person name="Chen X."/>
            <person name="Fellers J.P."/>
        </authorList>
    </citation>
    <scope>NUCLEOTIDE SEQUENCE</scope>
    <source>
        <strain evidence="5">Isolate 1-1 / race 1 (BBBD)</strain>
        <strain evidence="4">isolate 1-1 / race 1 (BBBD)</strain>
    </source>
</reference>
<name>A0A0C4EVV3_PUCT1</name>
<sequence>MTSNTARANLDARLAGPLTSWSLLLSLWTELTQAPDPFESNSIPESFESLKRGVVELEQRLGGFTTDKLLILTFLSRLQQYRDDVVAVMDAQLAIDPSITITSADVLNLATRFHQAATAQSSSGTGHPSAGAKSQNAFP</sequence>
<dbReference type="OrthoDB" id="2518964at2759"/>
<dbReference type="Proteomes" id="UP000005240">
    <property type="component" value="Unassembled WGS sequence"/>
</dbReference>
<dbReference type="VEuPathDB" id="FungiDB:PTTG_04939"/>
<dbReference type="EMBL" id="ADAS02000059">
    <property type="protein sequence ID" value="OAV92804.1"/>
    <property type="molecule type" value="Genomic_DNA"/>
</dbReference>
<evidence type="ECO:0000313" key="3">
    <source>
        <dbReference type="EMBL" id="OAV92804.1"/>
    </source>
</evidence>
<feature type="region of interest" description="Disordered" evidence="1">
    <location>
        <begin position="118"/>
        <end position="139"/>
    </location>
</feature>
<dbReference type="AlphaFoldDB" id="A0A0C4EVV3"/>
<organism evidence="3">
    <name type="scientific">Puccinia triticina (isolate 1-1 / race 1 (BBBD))</name>
    <name type="common">Brown leaf rust fungus</name>
    <dbReference type="NCBI Taxonomy" id="630390"/>
    <lineage>
        <taxon>Eukaryota</taxon>
        <taxon>Fungi</taxon>
        <taxon>Dikarya</taxon>
        <taxon>Basidiomycota</taxon>
        <taxon>Pucciniomycotina</taxon>
        <taxon>Pucciniomycetes</taxon>
        <taxon>Pucciniales</taxon>
        <taxon>Pucciniaceae</taxon>
        <taxon>Puccinia</taxon>
    </lineage>
</organism>
<evidence type="ECO:0000313" key="4">
    <source>
        <dbReference type="EnsemblFungi" id="PTTG_04939-t43_1-p1"/>
    </source>
</evidence>
<reference evidence="3" key="2">
    <citation type="submission" date="2016-05" db="EMBL/GenBank/DDBJ databases">
        <title>Comparative analysis highlights variable genome content of wheat rusts and divergence of the mating loci.</title>
        <authorList>
            <person name="Cuomo C.A."/>
            <person name="Bakkeren G."/>
            <person name="Szabo L."/>
            <person name="Khalil H."/>
            <person name="Joly D."/>
            <person name="Goldberg J."/>
            <person name="Young S."/>
            <person name="Zeng Q."/>
            <person name="Fellers J."/>
        </authorList>
    </citation>
    <scope>NUCLEOTIDE SEQUENCE [LARGE SCALE GENOMIC DNA]</scope>
    <source>
        <strain evidence="3">1-1 BBBD Race 1</strain>
    </source>
</reference>
<reference evidence="4" key="4">
    <citation type="submission" date="2025-05" db="UniProtKB">
        <authorList>
            <consortium name="EnsemblFungi"/>
        </authorList>
    </citation>
    <scope>IDENTIFICATION</scope>
    <source>
        <strain evidence="4">isolate 1-1 / race 1 (BBBD)</strain>
    </source>
</reference>
<feature type="signal peptide" evidence="2">
    <location>
        <begin position="1"/>
        <end position="34"/>
    </location>
</feature>
<proteinExistence type="predicted"/>
<evidence type="ECO:0000256" key="1">
    <source>
        <dbReference type="SAM" id="MobiDB-lite"/>
    </source>
</evidence>
<dbReference type="EnsemblFungi" id="PTTG_04939-t43_1">
    <property type="protein sequence ID" value="PTTG_04939-t43_1-p1"/>
    <property type="gene ID" value="PTTG_04939"/>
</dbReference>
<keyword evidence="2" id="KW-0732">Signal</keyword>
<gene>
    <name evidence="3" type="ORF">PTTG_04939</name>
</gene>
<keyword evidence="5" id="KW-1185">Reference proteome</keyword>
<protein>
    <submittedName>
        <fullName evidence="3 4">Uncharacterized protein</fullName>
    </submittedName>
</protein>